<proteinExistence type="predicted"/>
<organism evidence="1 2">
    <name type="scientific">Pseudorhodoferax aquiterrae</name>
    <dbReference type="NCBI Taxonomy" id="747304"/>
    <lineage>
        <taxon>Bacteria</taxon>
        <taxon>Pseudomonadati</taxon>
        <taxon>Pseudomonadota</taxon>
        <taxon>Betaproteobacteria</taxon>
        <taxon>Burkholderiales</taxon>
        <taxon>Comamonadaceae</taxon>
    </lineage>
</organism>
<dbReference type="Proteomes" id="UP000626210">
    <property type="component" value="Unassembled WGS sequence"/>
</dbReference>
<name>A0ABQ3FVB2_9BURK</name>
<accession>A0ABQ3FVB2</accession>
<reference evidence="2" key="1">
    <citation type="journal article" date="2019" name="Int. J. Syst. Evol. Microbiol.">
        <title>The Global Catalogue of Microorganisms (GCM) 10K type strain sequencing project: providing services to taxonomists for standard genome sequencing and annotation.</title>
        <authorList>
            <consortium name="The Broad Institute Genomics Platform"/>
            <consortium name="The Broad Institute Genome Sequencing Center for Infectious Disease"/>
            <person name="Wu L."/>
            <person name="Ma J."/>
        </authorList>
    </citation>
    <scope>NUCLEOTIDE SEQUENCE [LARGE SCALE GENOMIC DNA]</scope>
    <source>
        <strain evidence="2">KCTC 23314</strain>
    </source>
</reference>
<keyword evidence="2" id="KW-1185">Reference proteome</keyword>
<evidence type="ECO:0000313" key="1">
    <source>
        <dbReference type="EMBL" id="GHC70160.1"/>
    </source>
</evidence>
<sequence>MWKLPLAYGNAVVAKILRGADIWEGRFQGRAVALRAGRRARDGYFRSGQRRAPGSLHFAPPKE</sequence>
<dbReference type="EMBL" id="BMYK01000001">
    <property type="protein sequence ID" value="GHC70160.1"/>
    <property type="molecule type" value="Genomic_DNA"/>
</dbReference>
<comment type="caution">
    <text evidence="1">The sequence shown here is derived from an EMBL/GenBank/DDBJ whole genome shotgun (WGS) entry which is preliminary data.</text>
</comment>
<protein>
    <submittedName>
        <fullName evidence="1">Uncharacterized protein</fullName>
    </submittedName>
</protein>
<gene>
    <name evidence="1" type="ORF">GCM10007320_04300</name>
</gene>
<evidence type="ECO:0000313" key="2">
    <source>
        <dbReference type="Proteomes" id="UP000626210"/>
    </source>
</evidence>